<evidence type="ECO:0000313" key="2">
    <source>
        <dbReference type="EMBL" id="MBB6357295.1"/>
    </source>
</evidence>
<gene>
    <name evidence="2" type="ORF">GGR00_005116</name>
</gene>
<reference evidence="2 3" key="1">
    <citation type="submission" date="2020-08" db="EMBL/GenBank/DDBJ databases">
        <title>Genomic Encyclopedia of Type Strains, Phase IV (KMG-IV): sequencing the most valuable type-strain genomes for metagenomic binning, comparative biology and taxonomic classification.</title>
        <authorList>
            <person name="Goeker M."/>
        </authorList>
    </citation>
    <scope>NUCLEOTIDE SEQUENCE [LARGE SCALE GENOMIC DNA]</scope>
    <source>
        <strain evidence="2 3">DSM 7051</strain>
    </source>
</reference>
<comment type="caution">
    <text evidence="2">The sequence shown here is derived from an EMBL/GenBank/DDBJ whole genome shotgun (WGS) entry which is preliminary data.</text>
</comment>
<evidence type="ECO:0000256" key="1">
    <source>
        <dbReference type="SAM" id="MobiDB-lite"/>
    </source>
</evidence>
<dbReference type="EMBL" id="JACHOU010000022">
    <property type="protein sequence ID" value="MBB6357295.1"/>
    <property type="molecule type" value="Genomic_DNA"/>
</dbReference>
<dbReference type="AlphaFoldDB" id="A0A7X0FCQ3"/>
<proteinExistence type="predicted"/>
<accession>A0A7X0FCQ3</accession>
<organism evidence="2 3">
    <name type="scientific">Aminobacter aganoensis</name>
    <dbReference type="NCBI Taxonomy" id="83264"/>
    <lineage>
        <taxon>Bacteria</taxon>
        <taxon>Pseudomonadati</taxon>
        <taxon>Pseudomonadota</taxon>
        <taxon>Alphaproteobacteria</taxon>
        <taxon>Hyphomicrobiales</taxon>
        <taxon>Phyllobacteriaceae</taxon>
        <taxon>Aminobacter</taxon>
    </lineage>
</organism>
<keyword evidence="3" id="KW-1185">Reference proteome</keyword>
<protein>
    <recommendedName>
        <fullName evidence="4">PRC-barrel domain-containing protein</fullName>
    </recommendedName>
</protein>
<name>A0A7X0FCQ3_9HYPH</name>
<feature type="region of interest" description="Disordered" evidence="1">
    <location>
        <begin position="26"/>
        <end position="47"/>
    </location>
</feature>
<evidence type="ECO:0000313" key="3">
    <source>
        <dbReference type="Proteomes" id="UP000536262"/>
    </source>
</evidence>
<sequence length="47" mass="5061">MDHSNHVRLTEAELTADILTDATIYGPDDEDIGSVSHVQVPATLPKS</sequence>
<evidence type="ECO:0008006" key="4">
    <source>
        <dbReference type="Google" id="ProtNLM"/>
    </source>
</evidence>
<dbReference type="Proteomes" id="UP000536262">
    <property type="component" value="Unassembled WGS sequence"/>
</dbReference>